<keyword evidence="14" id="KW-1185">Reference proteome</keyword>
<dbReference type="Proteomes" id="UP001360560">
    <property type="component" value="Unassembled WGS sequence"/>
</dbReference>
<feature type="domain" description="GH18" evidence="12">
    <location>
        <begin position="37"/>
        <end position="359"/>
    </location>
</feature>
<dbReference type="InterPro" id="IPR001579">
    <property type="entry name" value="Glyco_hydro_18_chit_AS"/>
</dbReference>
<dbReference type="Pfam" id="PF00704">
    <property type="entry name" value="Glyco_hydro_18"/>
    <property type="match status" value="1"/>
</dbReference>
<evidence type="ECO:0000256" key="4">
    <source>
        <dbReference type="ARBA" id="ARBA00023024"/>
    </source>
</evidence>
<evidence type="ECO:0000256" key="10">
    <source>
        <dbReference type="SAM" id="MobiDB-lite"/>
    </source>
</evidence>
<accession>A0AAV5QJU3</accession>
<dbReference type="PROSITE" id="PS51910">
    <property type="entry name" value="GH18_2"/>
    <property type="match status" value="1"/>
</dbReference>
<dbReference type="GO" id="GO:0008843">
    <property type="term" value="F:endochitinase activity"/>
    <property type="evidence" value="ECO:0007669"/>
    <property type="project" value="UniProtKB-EC"/>
</dbReference>
<dbReference type="GO" id="GO:0006032">
    <property type="term" value="P:chitin catabolic process"/>
    <property type="evidence" value="ECO:0007669"/>
    <property type="project" value="UniProtKB-KW"/>
</dbReference>
<feature type="region of interest" description="Disordered" evidence="10">
    <location>
        <begin position="360"/>
        <end position="397"/>
    </location>
</feature>
<proteinExistence type="inferred from homology"/>
<dbReference type="AlphaFoldDB" id="A0AAV5QJU3"/>
<evidence type="ECO:0000256" key="8">
    <source>
        <dbReference type="RuleBase" id="RU000489"/>
    </source>
</evidence>
<feature type="compositionally biased region" description="Basic and acidic residues" evidence="10">
    <location>
        <begin position="379"/>
        <end position="392"/>
    </location>
</feature>
<evidence type="ECO:0000313" key="13">
    <source>
        <dbReference type="EMBL" id="GMM34877.1"/>
    </source>
</evidence>
<dbReference type="PROSITE" id="PS01095">
    <property type="entry name" value="GH18_1"/>
    <property type="match status" value="1"/>
</dbReference>
<keyword evidence="4" id="KW-0146">Chitin degradation</keyword>
<evidence type="ECO:0000256" key="11">
    <source>
        <dbReference type="SAM" id="SignalP"/>
    </source>
</evidence>
<dbReference type="EC" id="3.2.1.14" evidence="2"/>
<dbReference type="InterPro" id="IPR001223">
    <property type="entry name" value="Glyco_hydro18_cat"/>
</dbReference>
<dbReference type="InterPro" id="IPR017853">
    <property type="entry name" value="GH"/>
</dbReference>
<evidence type="ECO:0000256" key="2">
    <source>
        <dbReference type="ARBA" id="ARBA00012729"/>
    </source>
</evidence>
<evidence type="ECO:0000256" key="1">
    <source>
        <dbReference type="ARBA" id="ARBA00000822"/>
    </source>
</evidence>
<evidence type="ECO:0000259" key="12">
    <source>
        <dbReference type="PROSITE" id="PS51910"/>
    </source>
</evidence>
<reference evidence="13 14" key="1">
    <citation type="journal article" date="2023" name="Elife">
        <title>Identification of key yeast species and microbe-microbe interactions impacting larval growth of Drosophila in the wild.</title>
        <authorList>
            <person name="Mure A."/>
            <person name="Sugiura Y."/>
            <person name="Maeda R."/>
            <person name="Honda K."/>
            <person name="Sakurai N."/>
            <person name="Takahashi Y."/>
            <person name="Watada M."/>
            <person name="Katoh T."/>
            <person name="Gotoh A."/>
            <person name="Gotoh Y."/>
            <person name="Taniguchi I."/>
            <person name="Nakamura K."/>
            <person name="Hayashi T."/>
            <person name="Katayama T."/>
            <person name="Uemura T."/>
            <person name="Hattori Y."/>
        </authorList>
    </citation>
    <scope>NUCLEOTIDE SEQUENCE [LARGE SCALE GENOMIC DNA]</scope>
    <source>
        <strain evidence="13 14">SC-9</strain>
    </source>
</reference>
<evidence type="ECO:0000256" key="5">
    <source>
        <dbReference type="ARBA" id="ARBA00023277"/>
    </source>
</evidence>
<dbReference type="GO" id="GO:0000272">
    <property type="term" value="P:polysaccharide catabolic process"/>
    <property type="evidence" value="ECO:0007669"/>
    <property type="project" value="UniProtKB-KW"/>
</dbReference>
<dbReference type="RefSeq" id="XP_064851877.1">
    <property type="nucleotide sequence ID" value="XM_064995805.1"/>
</dbReference>
<keyword evidence="7" id="KW-0624">Polysaccharide degradation</keyword>
<dbReference type="SUPFAM" id="SSF51445">
    <property type="entry name" value="(Trans)glycosidases"/>
    <property type="match status" value="1"/>
</dbReference>
<sequence length="421" mass="47937">MRSLFKTALLCTILFGYCYAKSFLLPVNASNETKWQNNLAVYWGQNSIELDHDDGKHVEYTRLIDICDDPNVDIVIISFVDEFLTVENSFQIHNDDVNHNNNIAINAISILRNGFSDDFDYSPQTFGEEIEECKLNEKIVLLSFGGDTGSYGFDSEEHAIEFADVLYQWFGNHSEVNMSKKPFRNAAINGIDLDIENSQYNNVYYIGFIKRIRENFGPEFLIAGAPQCLYPDENMDVLLTSEEIYFDILFIQFYNNGYDCNANTNNFNWNTWVDYAANHQPNKQLKLFMGLPASDGEIAAENGYIDDKALLKDKINFVEENGGDKWFGGISLWEASLGYNNYDFGGNYIEEVKKELLPTSGDVSLGKDNTGEQNESDDDIVHNPRDQTDDKLTSSSSLTKKNNNNNFLFIFLASFLIHESC</sequence>
<dbReference type="Gene3D" id="3.20.20.80">
    <property type="entry name" value="Glycosidases"/>
    <property type="match status" value="1"/>
</dbReference>
<dbReference type="PANTHER" id="PTHR45708:SF49">
    <property type="entry name" value="ENDOCHITINASE"/>
    <property type="match status" value="1"/>
</dbReference>
<dbReference type="GO" id="GO:0005576">
    <property type="term" value="C:extracellular region"/>
    <property type="evidence" value="ECO:0007669"/>
    <property type="project" value="TreeGrafter"/>
</dbReference>
<keyword evidence="6 8" id="KW-0326">Glycosidase</keyword>
<evidence type="ECO:0000313" key="14">
    <source>
        <dbReference type="Proteomes" id="UP001360560"/>
    </source>
</evidence>
<dbReference type="InterPro" id="IPR050542">
    <property type="entry name" value="Glycosyl_Hydrlase18_Chitinase"/>
</dbReference>
<name>A0AAV5QJU3_9ASCO</name>
<comment type="catalytic activity">
    <reaction evidence="1">
        <text>Random endo-hydrolysis of N-acetyl-beta-D-glucosaminide (1-&gt;4)-beta-linkages in chitin and chitodextrins.</text>
        <dbReference type="EC" id="3.2.1.14"/>
    </reaction>
</comment>
<dbReference type="GeneID" id="90072856"/>
<gene>
    <name evidence="13" type="ORF">DASC09_022020</name>
</gene>
<evidence type="ECO:0000256" key="9">
    <source>
        <dbReference type="RuleBase" id="RU004453"/>
    </source>
</evidence>
<evidence type="ECO:0000256" key="7">
    <source>
        <dbReference type="ARBA" id="ARBA00023326"/>
    </source>
</evidence>
<protein>
    <recommendedName>
        <fullName evidence="2">chitinase</fullName>
        <ecNumber evidence="2">3.2.1.14</ecNumber>
    </recommendedName>
</protein>
<dbReference type="EMBL" id="BTFZ01000004">
    <property type="protein sequence ID" value="GMM34877.1"/>
    <property type="molecule type" value="Genomic_DNA"/>
</dbReference>
<keyword evidence="3 8" id="KW-0378">Hydrolase</keyword>
<comment type="caution">
    <text evidence="13">The sequence shown here is derived from an EMBL/GenBank/DDBJ whole genome shotgun (WGS) entry which is preliminary data.</text>
</comment>
<keyword evidence="5" id="KW-0119">Carbohydrate metabolism</keyword>
<organism evidence="13 14">
    <name type="scientific">Saccharomycopsis crataegensis</name>
    <dbReference type="NCBI Taxonomy" id="43959"/>
    <lineage>
        <taxon>Eukaryota</taxon>
        <taxon>Fungi</taxon>
        <taxon>Dikarya</taxon>
        <taxon>Ascomycota</taxon>
        <taxon>Saccharomycotina</taxon>
        <taxon>Saccharomycetes</taxon>
        <taxon>Saccharomycopsidaceae</taxon>
        <taxon>Saccharomycopsis</taxon>
    </lineage>
</organism>
<evidence type="ECO:0000256" key="6">
    <source>
        <dbReference type="ARBA" id="ARBA00023295"/>
    </source>
</evidence>
<feature type="signal peptide" evidence="11">
    <location>
        <begin position="1"/>
        <end position="20"/>
    </location>
</feature>
<evidence type="ECO:0000256" key="3">
    <source>
        <dbReference type="ARBA" id="ARBA00022801"/>
    </source>
</evidence>
<comment type="similarity">
    <text evidence="9">Belongs to the glycosyl hydrolase 18 family.</text>
</comment>
<dbReference type="PANTHER" id="PTHR45708">
    <property type="entry name" value="ENDOCHITINASE"/>
    <property type="match status" value="1"/>
</dbReference>
<keyword evidence="11" id="KW-0732">Signal</keyword>
<feature type="chain" id="PRO_5043921506" description="chitinase" evidence="11">
    <location>
        <begin position="21"/>
        <end position="421"/>
    </location>
</feature>